<proteinExistence type="predicted"/>
<organism evidence="3 4">
    <name type="scientific">Arthrobotrys musiformis</name>
    <dbReference type="NCBI Taxonomy" id="47236"/>
    <lineage>
        <taxon>Eukaryota</taxon>
        <taxon>Fungi</taxon>
        <taxon>Dikarya</taxon>
        <taxon>Ascomycota</taxon>
        <taxon>Pezizomycotina</taxon>
        <taxon>Orbiliomycetes</taxon>
        <taxon>Orbiliales</taxon>
        <taxon>Orbiliaceae</taxon>
        <taxon>Arthrobotrys</taxon>
    </lineage>
</organism>
<feature type="region of interest" description="Disordered" evidence="1">
    <location>
        <begin position="14"/>
        <end position="56"/>
    </location>
</feature>
<feature type="compositionally biased region" description="Acidic residues" evidence="1">
    <location>
        <begin position="40"/>
        <end position="50"/>
    </location>
</feature>
<gene>
    <name evidence="3" type="ORF">TWF481_009613</name>
</gene>
<sequence length="182" mass="20013">MYIVVLIKETMVQAGDSGDSGDRDGDGDDVVDRKERNGEAEEQEEEDGDGDTAPPANFWTKCERKRNEQTATATATAALTWPGLLSGWLSSQNKSKITGKCVSPLSKSPDQRRRTQRKTGVRRLFAFLAFRNGSTFFFLWFRSVLSLAAEALSMGSQGQARSKTYSYPLCNVVSVNFGLGLV</sequence>
<reference evidence="3 4" key="1">
    <citation type="submission" date="2023-08" db="EMBL/GenBank/DDBJ databases">
        <authorList>
            <person name="Palmer J.M."/>
        </authorList>
    </citation>
    <scope>NUCLEOTIDE SEQUENCE [LARGE SCALE GENOMIC DNA]</scope>
    <source>
        <strain evidence="3 4">TWF481</strain>
    </source>
</reference>
<evidence type="ECO:0000313" key="3">
    <source>
        <dbReference type="EMBL" id="KAK6501788.1"/>
    </source>
</evidence>
<keyword evidence="2" id="KW-0812">Transmembrane</keyword>
<dbReference type="Proteomes" id="UP001370758">
    <property type="component" value="Unassembled WGS sequence"/>
</dbReference>
<evidence type="ECO:0000256" key="2">
    <source>
        <dbReference type="SAM" id="Phobius"/>
    </source>
</evidence>
<evidence type="ECO:0000256" key="1">
    <source>
        <dbReference type="SAM" id="MobiDB-lite"/>
    </source>
</evidence>
<name>A0AAV9W5D7_9PEZI</name>
<dbReference type="AlphaFoldDB" id="A0AAV9W5D7"/>
<accession>A0AAV9W5D7</accession>
<protein>
    <submittedName>
        <fullName evidence="3">Uncharacterized protein</fullName>
    </submittedName>
</protein>
<feature type="compositionally biased region" description="Basic and acidic residues" evidence="1">
    <location>
        <begin position="20"/>
        <end position="39"/>
    </location>
</feature>
<keyword evidence="4" id="KW-1185">Reference proteome</keyword>
<feature type="transmembrane region" description="Helical" evidence="2">
    <location>
        <begin position="121"/>
        <end position="141"/>
    </location>
</feature>
<dbReference type="EMBL" id="JAVHJL010000006">
    <property type="protein sequence ID" value="KAK6501788.1"/>
    <property type="molecule type" value="Genomic_DNA"/>
</dbReference>
<keyword evidence="2" id="KW-1133">Transmembrane helix</keyword>
<evidence type="ECO:0000313" key="4">
    <source>
        <dbReference type="Proteomes" id="UP001370758"/>
    </source>
</evidence>
<comment type="caution">
    <text evidence="3">The sequence shown here is derived from an EMBL/GenBank/DDBJ whole genome shotgun (WGS) entry which is preliminary data.</text>
</comment>
<keyword evidence="2" id="KW-0472">Membrane</keyword>